<dbReference type="AlphaFoldDB" id="A0A3P1WK96"/>
<sequence length="139" mass="14964">MTNTTVDVGYDEEQVNRSIAQAEDGAATHASDNAKRCQDLADLQGPTQWGTEPGALTFQDRYVHQLLDLQAQLNTLKEDLNRFSAGLRSCVAELQATDGDAKAGLDALKASLTPPTDTTGTEPSAAYEDLPMPEPRQES</sequence>
<proteinExistence type="predicted"/>
<evidence type="ECO:0000313" key="3">
    <source>
        <dbReference type="EMBL" id="RRD47059.1"/>
    </source>
</evidence>
<dbReference type="RefSeq" id="WP_125229318.1">
    <property type="nucleotide sequence ID" value="NZ_RQYT01000086.1"/>
</dbReference>
<reference evidence="3 4" key="1">
    <citation type="submission" date="2018-11" db="EMBL/GenBank/DDBJ databases">
        <title>Genomes From Bacteria Associated with the Canine Oral Cavity: a Test Case for Automated Genome-Based Taxonomic Assignment.</title>
        <authorList>
            <person name="Coil D.A."/>
            <person name="Jospin G."/>
            <person name="Darling A.E."/>
            <person name="Wallis C."/>
            <person name="Davis I.J."/>
            <person name="Harris S."/>
            <person name="Eisen J.A."/>
            <person name="Holcombe L.J."/>
            <person name="O'Flynn C."/>
        </authorList>
    </citation>
    <scope>NUCLEOTIDE SEQUENCE [LARGE SCALE GENOMIC DNA]</scope>
    <source>
        <strain evidence="3 4">OH2822_COT-296</strain>
    </source>
</reference>
<feature type="compositionally biased region" description="Polar residues" evidence="2">
    <location>
        <begin position="113"/>
        <end position="122"/>
    </location>
</feature>
<name>A0A3P1WK96_9ACTN</name>
<keyword evidence="1" id="KW-0175">Coiled coil</keyword>
<comment type="caution">
    <text evidence="3">The sequence shown here is derived from an EMBL/GenBank/DDBJ whole genome shotgun (WGS) entry which is preliminary data.</text>
</comment>
<dbReference type="OrthoDB" id="3268833at2"/>
<evidence type="ECO:0000256" key="1">
    <source>
        <dbReference type="SAM" id="Coils"/>
    </source>
</evidence>
<gene>
    <name evidence="3" type="ORF">EII35_15285</name>
</gene>
<evidence type="ECO:0000256" key="2">
    <source>
        <dbReference type="SAM" id="MobiDB-lite"/>
    </source>
</evidence>
<protein>
    <submittedName>
        <fullName evidence="3">Uncharacterized protein</fullName>
    </submittedName>
</protein>
<accession>A0A3P1WK96</accession>
<dbReference type="Proteomes" id="UP000280935">
    <property type="component" value="Unassembled WGS sequence"/>
</dbReference>
<feature type="coiled-coil region" evidence="1">
    <location>
        <begin position="59"/>
        <end position="86"/>
    </location>
</feature>
<organism evidence="3 4">
    <name type="scientific">Arachnia propionica</name>
    <dbReference type="NCBI Taxonomy" id="1750"/>
    <lineage>
        <taxon>Bacteria</taxon>
        <taxon>Bacillati</taxon>
        <taxon>Actinomycetota</taxon>
        <taxon>Actinomycetes</taxon>
        <taxon>Propionibacteriales</taxon>
        <taxon>Propionibacteriaceae</taxon>
        <taxon>Arachnia</taxon>
    </lineage>
</organism>
<evidence type="ECO:0000313" key="4">
    <source>
        <dbReference type="Proteomes" id="UP000280935"/>
    </source>
</evidence>
<dbReference type="EMBL" id="RQYT01000086">
    <property type="protein sequence ID" value="RRD47059.1"/>
    <property type="molecule type" value="Genomic_DNA"/>
</dbReference>
<feature type="region of interest" description="Disordered" evidence="2">
    <location>
        <begin position="107"/>
        <end position="139"/>
    </location>
</feature>